<sequence length="400" mass="43221">MWFHGIKDIPRYEHYRLKQVRKKASWEKPMVPGGTPLSVDPMHFIYASTRASILGQKVGLRGQLAGQGLGAVALCYLTPRFASSRIKPSNKIFLHHNFSHAKDFIGSSIKGTIGASLAYLEMQDQGYAWCGHWEDCIAPAVSTISSPASTLKATSSTTAKAPTPDFVFASSGNVCLVDAKGSARTMKEVRLIAKNEWKRQIYSNRLTQLSNGGTATEGRIIAATLVNPGGVGLVTAYGRFPSAAYSSATLAPSRVSTTSKAIKSVQKVNFTNAFYLLGLNAMAKHFIGGPVSQARDELNNARLSVTDIDDFGAVYTGAPRFIDLDGQGAWTMQTFCRIDVLEEAFENLSSDDAPAVAETPPILALRPEKIDISGDGRIKNSDQVVLQSRDGVGAIFKRVK</sequence>
<dbReference type="EMBL" id="CABVGZ010000006">
    <property type="protein sequence ID" value="VVM54530.1"/>
    <property type="molecule type" value="Genomic_DNA"/>
</dbReference>
<proteinExistence type="predicted"/>
<organism evidence="1 2">
    <name type="scientific">Pseudomonas fluorescens</name>
    <dbReference type="NCBI Taxonomy" id="294"/>
    <lineage>
        <taxon>Bacteria</taxon>
        <taxon>Pseudomonadati</taxon>
        <taxon>Pseudomonadota</taxon>
        <taxon>Gammaproteobacteria</taxon>
        <taxon>Pseudomonadales</taxon>
        <taxon>Pseudomonadaceae</taxon>
        <taxon>Pseudomonas</taxon>
    </lineage>
</organism>
<dbReference type="RefSeq" id="WP_150774229.1">
    <property type="nucleotide sequence ID" value="NZ_CABVGZ010000006.1"/>
</dbReference>
<dbReference type="AlphaFoldDB" id="A0A5E6QJ34"/>
<name>A0A5E6QJ34_PSEFL</name>
<dbReference type="Proteomes" id="UP000326241">
    <property type="component" value="Unassembled WGS sequence"/>
</dbReference>
<accession>A0A5E6QJ34</accession>
<reference evidence="1 2" key="1">
    <citation type="submission" date="2019-09" db="EMBL/GenBank/DDBJ databases">
        <authorList>
            <person name="Chandra G."/>
            <person name="Truman W A."/>
        </authorList>
    </citation>
    <scope>NUCLEOTIDE SEQUENCE [LARGE SCALE GENOMIC DNA]</scope>
    <source>
        <strain evidence="1">PS624</strain>
    </source>
</reference>
<protein>
    <submittedName>
        <fullName evidence="1">Uncharacterized protein</fullName>
    </submittedName>
</protein>
<evidence type="ECO:0000313" key="2">
    <source>
        <dbReference type="Proteomes" id="UP000326241"/>
    </source>
</evidence>
<gene>
    <name evidence="1" type="ORF">PS624_00963</name>
</gene>
<evidence type="ECO:0000313" key="1">
    <source>
        <dbReference type="EMBL" id="VVM54530.1"/>
    </source>
</evidence>